<keyword evidence="12" id="KW-1185">Reference proteome</keyword>
<dbReference type="GO" id="GO:0003730">
    <property type="term" value="F:mRNA 3'-UTR binding"/>
    <property type="evidence" value="ECO:0007669"/>
    <property type="project" value="TreeGrafter"/>
</dbReference>
<feature type="compositionally biased region" description="Polar residues" evidence="9">
    <location>
        <begin position="565"/>
        <end position="591"/>
    </location>
</feature>
<dbReference type="SMART" id="SM00360">
    <property type="entry name" value="RRM"/>
    <property type="match status" value="1"/>
</dbReference>
<name>A0A834Y1Y0_APHGI</name>
<dbReference type="AlphaFoldDB" id="A0A834Y1Y0"/>
<evidence type="ECO:0000313" key="11">
    <source>
        <dbReference type="EMBL" id="KAF7996430.1"/>
    </source>
</evidence>
<feature type="compositionally biased region" description="Polar residues" evidence="9">
    <location>
        <begin position="518"/>
        <end position="530"/>
    </location>
</feature>
<feature type="region of interest" description="Disordered" evidence="9">
    <location>
        <begin position="232"/>
        <end position="298"/>
    </location>
</feature>
<evidence type="ECO:0000256" key="2">
    <source>
        <dbReference type="ARBA" id="ARBA00022473"/>
    </source>
</evidence>
<keyword evidence="6" id="KW-0744">Spermatogenesis</keyword>
<sequence length="768" mass="83649">MSSASTGGTEGSSPASSPASAASQAMAAPKYGTLVPNRIFVGGISASTSEAELAQLFSTYGNVKATKIILDRAGVSKGYGFVTFETEEEAKRLQQESECIVLRERKLNIAPAIKKQPFNRSFDGGAGSPPAVPTNPYFYTNGMSLPYQNGLTFYNAGGPTPGTTLAPPGDPAALYQAAGVFGPQSASAHQTYAPMMYPCPAPSLYMPQQYQYSPMPYDTYYAGAASQPQYLYSPGNGTSNGNPNSTTTTSGTDATSPLSTHHYFTTSGLPTAPAAHHNHHQSNVPSGGGVSSSSSSSPQVEQLYYNFSSIGQHQQATSQPSSLLTDHHQPLFLYTNDCQQNTEQKNQEETCSTSSHSQSDQTGHQQQQHQITQSTGNETTHNTTTQSTSITTTTTTTSTPATTTTALPALMPLKYQNPYTNYPHPINIQSSQPQYCYADIEESNPIQILYHPVYIQNNSNAGSPSLLPTPTSPYDLQRLQSFHHHQNTPPKLIPYPNSHIQNGYAIFTPPPPSLPQMHHSQTQYNKYQTPKSHHHSNKNYSPNNNTNNRKSINTSSCFLTPHKSGGSQTTNKQSNIEHNNNNARKNLNSDFSNRKNHNLNTKLTTKDNNKINYNNDCKLTSPPPAPYSPMIHPLPNYFPTNIQVQYQNGQSRYHGMANQQTRKYTSLPIDSQMYLSSRKQVDKYGNTMSNQGLVIRSNKQKINGLMQSTQKNNIDDDKGVSGGSGSGGGSNPSQSVMTRMPLTPPGTPRNLQDNQINVNCHQLQALSL</sequence>
<dbReference type="Gene3D" id="3.30.70.330">
    <property type="match status" value="1"/>
</dbReference>
<comment type="caution">
    <text evidence="11">The sequence shown here is derived from an EMBL/GenBank/DDBJ whole genome shotgun (WGS) entry which is preliminary data.</text>
</comment>
<keyword evidence="5" id="KW-0810">Translation regulation</keyword>
<dbReference type="FunFam" id="3.30.70.330:FF:000167">
    <property type="entry name" value="protein boule-like isoform X1"/>
    <property type="match status" value="1"/>
</dbReference>
<comment type="subcellular location">
    <subcellularLocation>
        <location evidence="1">Cytoplasm</location>
    </subcellularLocation>
</comment>
<feature type="compositionally biased region" description="Gly residues" evidence="9">
    <location>
        <begin position="720"/>
        <end position="730"/>
    </location>
</feature>
<dbReference type="PANTHER" id="PTHR11176:SF57">
    <property type="entry name" value="PROTEIN BOULE"/>
    <property type="match status" value="1"/>
</dbReference>
<dbReference type="Pfam" id="PF00076">
    <property type="entry name" value="RRM_1"/>
    <property type="match status" value="1"/>
</dbReference>
<dbReference type="InterPro" id="IPR034988">
    <property type="entry name" value="DAZ_BOULE_RRM"/>
</dbReference>
<evidence type="ECO:0000256" key="5">
    <source>
        <dbReference type="ARBA" id="ARBA00022845"/>
    </source>
</evidence>
<dbReference type="GO" id="GO:0007283">
    <property type="term" value="P:spermatogenesis"/>
    <property type="evidence" value="ECO:0007669"/>
    <property type="project" value="UniProtKB-KW"/>
</dbReference>
<evidence type="ECO:0000256" key="4">
    <source>
        <dbReference type="ARBA" id="ARBA00022782"/>
    </source>
</evidence>
<keyword evidence="7 8" id="KW-0694">RNA-binding</keyword>
<dbReference type="OrthoDB" id="762982at2759"/>
<evidence type="ECO:0000313" key="12">
    <source>
        <dbReference type="Proteomes" id="UP000639338"/>
    </source>
</evidence>
<dbReference type="Proteomes" id="UP000639338">
    <property type="component" value="Unassembled WGS sequence"/>
</dbReference>
<dbReference type="GO" id="GO:0005737">
    <property type="term" value="C:cytoplasm"/>
    <property type="evidence" value="ECO:0007669"/>
    <property type="project" value="UniProtKB-SubCell"/>
</dbReference>
<feature type="region of interest" description="Disordered" evidence="9">
    <location>
        <begin position="508"/>
        <end position="609"/>
    </location>
</feature>
<dbReference type="PANTHER" id="PTHR11176">
    <property type="entry name" value="BOULE-RELATED"/>
    <property type="match status" value="1"/>
</dbReference>
<proteinExistence type="predicted"/>
<reference evidence="11 12" key="1">
    <citation type="submission" date="2020-08" db="EMBL/GenBank/DDBJ databases">
        <title>Aphidius gifuensis genome sequencing and assembly.</title>
        <authorList>
            <person name="Du Z."/>
        </authorList>
    </citation>
    <scope>NUCLEOTIDE SEQUENCE [LARGE SCALE GENOMIC DNA]</scope>
    <source>
        <strain evidence="11">YNYX2018</strain>
        <tissue evidence="11">Adults</tissue>
    </source>
</reference>
<evidence type="ECO:0000256" key="3">
    <source>
        <dbReference type="ARBA" id="ARBA00022490"/>
    </source>
</evidence>
<evidence type="ECO:0000256" key="8">
    <source>
        <dbReference type="PROSITE-ProRule" id="PRU00176"/>
    </source>
</evidence>
<dbReference type="GO" id="GO:0070935">
    <property type="term" value="P:3'-UTR-mediated mRNA stabilization"/>
    <property type="evidence" value="ECO:0007669"/>
    <property type="project" value="TreeGrafter"/>
</dbReference>
<organism evidence="11 12">
    <name type="scientific">Aphidius gifuensis</name>
    <name type="common">Parasitoid wasp</name>
    <dbReference type="NCBI Taxonomy" id="684658"/>
    <lineage>
        <taxon>Eukaryota</taxon>
        <taxon>Metazoa</taxon>
        <taxon>Ecdysozoa</taxon>
        <taxon>Arthropoda</taxon>
        <taxon>Hexapoda</taxon>
        <taxon>Insecta</taxon>
        <taxon>Pterygota</taxon>
        <taxon>Neoptera</taxon>
        <taxon>Endopterygota</taxon>
        <taxon>Hymenoptera</taxon>
        <taxon>Apocrita</taxon>
        <taxon>Ichneumonoidea</taxon>
        <taxon>Braconidae</taxon>
        <taxon>Aphidiinae</taxon>
        <taxon>Aphidius</taxon>
    </lineage>
</organism>
<dbReference type="GO" id="GO:0051321">
    <property type="term" value="P:meiotic cell cycle"/>
    <property type="evidence" value="ECO:0007669"/>
    <property type="project" value="UniProtKB-ARBA"/>
</dbReference>
<dbReference type="GO" id="GO:0030154">
    <property type="term" value="P:cell differentiation"/>
    <property type="evidence" value="ECO:0007669"/>
    <property type="project" value="UniProtKB-KW"/>
</dbReference>
<dbReference type="SUPFAM" id="SSF54928">
    <property type="entry name" value="RNA-binding domain, RBD"/>
    <property type="match status" value="1"/>
</dbReference>
<evidence type="ECO:0000256" key="1">
    <source>
        <dbReference type="ARBA" id="ARBA00004496"/>
    </source>
</evidence>
<dbReference type="InterPro" id="IPR000504">
    <property type="entry name" value="RRM_dom"/>
</dbReference>
<protein>
    <recommendedName>
        <fullName evidence="10">RRM domain-containing protein</fullName>
    </recommendedName>
</protein>
<keyword evidence="3" id="KW-0963">Cytoplasm</keyword>
<evidence type="ECO:0000259" key="10">
    <source>
        <dbReference type="PROSITE" id="PS50102"/>
    </source>
</evidence>
<dbReference type="InterPro" id="IPR012677">
    <property type="entry name" value="Nucleotide-bd_a/b_plait_sf"/>
</dbReference>
<dbReference type="CDD" id="cd12412">
    <property type="entry name" value="RRM_DAZL_BOULE"/>
    <property type="match status" value="1"/>
</dbReference>
<feature type="compositionally biased region" description="Low complexity" evidence="9">
    <location>
        <begin position="538"/>
        <end position="556"/>
    </location>
</feature>
<feature type="compositionally biased region" description="Polar residues" evidence="9">
    <location>
        <begin position="253"/>
        <end position="269"/>
    </location>
</feature>
<keyword evidence="4" id="KW-0221">Differentiation</keyword>
<accession>A0A834Y1Y0</accession>
<feature type="region of interest" description="Disordered" evidence="9">
    <location>
        <begin position="344"/>
        <end position="405"/>
    </location>
</feature>
<dbReference type="EMBL" id="JACMRX010000001">
    <property type="protein sequence ID" value="KAF7996430.1"/>
    <property type="molecule type" value="Genomic_DNA"/>
</dbReference>
<feature type="domain" description="RRM" evidence="10">
    <location>
        <begin position="37"/>
        <end position="114"/>
    </location>
</feature>
<feature type="region of interest" description="Disordered" evidence="9">
    <location>
        <begin position="710"/>
        <end position="753"/>
    </location>
</feature>
<evidence type="ECO:0000256" key="6">
    <source>
        <dbReference type="ARBA" id="ARBA00022871"/>
    </source>
</evidence>
<keyword evidence="2" id="KW-0217">Developmental protein</keyword>
<evidence type="ECO:0000256" key="7">
    <source>
        <dbReference type="ARBA" id="ARBA00022884"/>
    </source>
</evidence>
<feature type="compositionally biased region" description="Low complexity" evidence="9">
    <location>
        <begin position="233"/>
        <end position="252"/>
    </location>
</feature>
<feature type="region of interest" description="Disordered" evidence="9">
    <location>
        <begin position="1"/>
        <end position="21"/>
    </location>
</feature>
<dbReference type="GO" id="GO:0008494">
    <property type="term" value="F:translation activator activity"/>
    <property type="evidence" value="ECO:0007669"/>
    <property type="project" value="TreeGrafter"/>
</dbReference>
<evidence type="ECO:0000256" key="9">
    <source>
        <dbReference type="SAM" id="MobiDB-lite"/>
    </source>
</evidence>
<dbReference type="PROSITE" id="PS50102">
    <property type="entry name" value="RRM"/>
    <property type="match status" value="1"/>
</dbReference>
<dbReference type="GO" id="GO:0045948">
    <property type="term" value="P:positive regulation of translational initiation"/>
    <property type="evidence" value="ECO:0007669"/>
    <property type="project" value="TreeGrafter"/>
</dbReference>
<gene>
    <name evidence="11" type="ORF">HCN44_002062</name>
</gene>
<dbReference type="InterPro" id="IPR035979">
    <property type="entry name" value="RBD_domain_sf"/>
</dbReference>